<keyword evidence="7 9" id="KW-0368">Histidine biosynthesis</keyword>
<name>A0A423Q109_9GAMM</name>
<dbReference type="EMBL" id="AYKG01000003">
    <property type="protein sequence ID" value="ROO31933.1"/>
    <property type="molecule type" value="Genomic_DNA"/>
</dbReference>
<comment type="subcellular location">
    <subcellularLocation>
        <location evidence="2 9 11">Cytoplasm</location>
    </subcellularLocation>
</comment>
<evidence type="ECO:0000256" key="2">
    <source>
        <dbReference type="ARBA" id="ARBA00004496"/>
    </source>
</evidence>
<dbReference type="AlphaFoldDB" id="A0A423Q109"/>
<dbReference type="UniPathway" id="UPA00031">
    <property type="reaction ID" value="UER00009"/>
</dbReference>
<comment type="catalytic activity">
    <reaction evidence="1 9 11">
        <text>1-(5-phospho-beta-D-ribosyl)-5-[(5-phospho-beta-D-ribosylamino)methylideneamino]imidazole-4-carboxamide = 5-[(5-phospho-1-deoxy-D-ribulos-1-ylimino)methylamino]-1-(5-phospho-beta-D-ribosyl)imidazole-4-carboxamide</text>
        <dbReference type="Rhea" id="RHEA:15469"/>
        <dbReference type="ChEBI" id="CHEBI:58435"/>
        <dbReference type="ChEBI" id="CHEBI:58525"/>
        <dbReference type="EC" id="5.3.1.16"/>
    </reaction>
</comment>
<dbReference type="FunFam" id="3.20.20.70:FF:000009">
    <property type="entry name" value="1-(5-phosphoribosyl)-5-[(5-phosphoribosylamino)methylideneamino] imidazole-4-carboxamide isomerase"/>
    <property type="match status" value="1"/>
</dbReference>
<keyword evidence="6 9" id="KW-0028">Amino-acid biosynthesis</keyword>
<comment type="pathway">
    <text evidence="3 9 11">Amino-acid biosynthesis; L-histidine biosynthesis; L-histidine from 5-phospho-alpha-D-ribose 1-diphosphate: step 4/9.</text>
</comment>
<proteinExistence type="inferred from homology"/>
<dbReference type="GO" id="GO:0003949">
    <property type="term" value="F:1-(5-phosphoribosyl)-5-[(5-phosphoribosylamino)methylideneamino]imidazole-4-carboxamide isomerase activity"/>
    <property type="evidence" value="ECO:0007669"/>
    <property type="project" value="UniProtKB-UniRule"/>
</dbReference>
<dbReference type="HAMAP" id="MF_01014">
    <property type="entry name" value="HisA"/>
    <property type="match status" value="1"/>
</dbReference>
<dbReference type="OrthoDB" id="9807749at2"/>
<dbReference type="PANTHER" id="PTHR43090:SF2">
    <property type="entry name" value="1-(5-PHOSPHORIBOSYL)-5-[(5-PHOSPHORIBOSYLAMINO)METHYLIDENEAMINO] IMIDAZOLE-4-CARBOXAMIDE ISOMERASE"/>
    <property type="match status" value="1"/>
</dbReference>
<organism evidence="12 13">
    <name type="scientific">Salinisphaera japonica YTM-1</name>
    <dbReference type="NCBI Taxonomy" id="1209778"/>
    <lineage>
        <taxon>Bacteria</taxon>
        <taxon>Pseudomonadati</taxon>
        <taxon>Pseudomonadota</taxon>
        <taxon>Gammaproteobacteria</taxon>
        <taxon>Salinisphaerales</taxon>
        <taxon>Salinisphaeraceae</taxon>
        <taxon>Salinisphaera</taxon>
    </lineage>
</organism>
<feature type="active site" description="Proton acceptor" evidence="9">
    <location>
        <position position="8"/>
    </location>
</feature>
<reference evidence="12 13" key="1">
    <citation type="submission" date="2013-10" db="EMBL/GenBank/DDBJ databases">
        <title>Salinisphaera japonica YTM-1 Genome Sequencing.</title>
        <authorList>
            <person name="Lai Q."/>
            <person name="Li C."/>
            <person name="Shao Z."/>
        </authorList>
    </citation>
    <scope>NUCLEOTIDE SEQUENCE [LARGE SCALE GENOMIC DNA]</scope>
    <source>
        <strain evidence="12 13">YTM-1</strain>
    </source>
</reference>
<dbReference type="EC" id="5.3.1.16" evidence="9 11"/>
<dbReference type="RefSeq" id="WP_123656961.1">
    <property type="nucleotide sequence ID" value="NZ_AYKG01000003.1"/>
</dbReference>
<evidence type="ECO:0000256" key="10">
    <source>
        <dbReference type="RuleBase" id="RU003657"/>
    </source>
</evidence>
<keyword evidence="5 9" id="KW-0963">Cytoplasm</keyword>
<comment type="similarity">
    <text evidence="4 9 10">Belongs to the HisA/HisF family.</text>
</comment>
<accession>A0A423Q109</accession>
<dbReference type="InterPro" id="IPR006062">
    <property type="entry name" value="His_biosynth"/>
</dbReference>
<dbReference type="InterPro" id="IPR044524">
    <property type="entry name" value="Isoase_HisA-like"/>
</dbReference>
<gene>
    <name evidence="9" type="primary">hisA</name>
    <name evidence="12" type="ORF">SAJA_01910</name>
</gene>
<evidence type="ECO:0000313" key="13">
    <source>
        <dbReference type="Proteomes" id="UP000285310"/>
    </source>
</evidence>
<evidence type="ECO:0000256" key="8">
    <source>
        <dbReference type="ARBA" id="ARBA00023235"/>
    </source>
</evidence>
<dbReference type="InterPro" id="IPR023016">
    <property type="entry name" value="HisA/PriA"/>
</dbReference>
<dbReference type="InterPro" id="IPR011060">
    <property type="entry name" value="RibuloseP-bd_barrel"/>
</dbReference>
<dbReference type="FunCoup" id="A0A423Q109">
    <property type="interactions" value="472"/>
</dbReference>
<comment type="caution">
    <text evidence="12">The sequence shown here is derived from an EMBL/GenBank/DDBJ whole genome shotgun (WGS) entry which is preliminary data.</text>
</comment>
<evidence type="ECO:0000256" key="7">
    <source>
        <dbReference type="ARBA" id="ARBA00023102"/>
    </source>
</evidence>
<dbReference type="GO" id="GO:0005737">
    <property type="term" value="C:cytoplasm"/>
    <property type="evidence" value="ECO:0007669"/>
    <property type="project" value="UniProtKB-SubCell"/>
</dbReference>
<dbReference type="InterPro" id="IPR013785">
    <property type="entry name" value="Aldolase_TIM"/>
</dbReference>
<dbReference type="GO" id="GO:0000105">
    <property type="term" value="P:L-histidine biosynthetic process"/>
    <property type="evidence" value="ECO:0007669"/>
    <property type="project" value="UniProtKB-UniRule"/>
</dbReference>
<evidence type="ECO:0000256" key="3">
    <source>
        <dbReference type="ARBA" id="ARBA00005133"/>
    </source>
</evidence>
<dbReference type="CDD" id="cd04732">
    <property type="entry name" value="HisA"/>
    <property type="match status" value="1"/>
</dbReference>
<dbReference type="Proteomes" id="UP000285310">
    <property type="component" value="Unassembled WGS sequence"/>
</dbReference>
<evidence type="ECO:0000313" key="12">
    <source>
        <dbReference type="EMBL" id="ROO31933.1"/>
    </source>
</evidence>
<protein>
    <recommendedName>
        <fullName evidence="9 11">1-(5-phosphoribosyl)-5-[(5-phosphoribosylamino)methylideneamino] imidazole-4-carboxamide isomerase</fullName>
        <ecNumber evidence="9 11">5.3.1.16</ecNumber>
    </recommendedName>
    <alternativeName>
        <fullName evidence="9">Phosphoribosylformimino-5-aminoimidazole carboxamide ribotide isomerase</fullName>
    </alternativeName>
</protein>
<keyword evidence="13" id="KW-1185">Reference proteome</keyword>
<dbReference type="SUPFAM" id="SSF51366">
    <property type="entry name" value="Ribulose-phoshate binding barrel"/>
    <property type="match status" value="1"/>
</dbReference>
<evidence type="ECO:0000256" key="9">
    <source>
        <dbReference type="HAMAP-Rule" id="MF_01014"/>
    </source>
</evidence>
<dbReference type="Gene3D" id="3.20.20.70">
    <property type="entry name" value="Aldolase class I"/>
    <property type="match status" value="1"/>
</dbReference>
<keyword evidence="8 9" id="KW-0413">Isomerase</keyword>
<dbReference type="Pfam" id="PF00977">
    <property type="entry name" value="His_biosynth"/>
    <property type="match status" value="1"/>
</dbReference>
<dbReference type="NCBIfam" id="TIGR00007">
    <property type="entry name" value="1-(5-phosphoribosyl)-5-[(5-phosphoribosylamino)methylideneamino]imidazole-4-carboxamide isomerase"/>
    <property type="match status" value="1"/>
</dbReference>
<dbReference type="PANTHER" id="PTHR43090">
    <property type="entry name" value="1-(5-PHOSPHORIBOSYL)-5-[(5-PHOSPHORIBOSYLAMINO)METHYLIDENEAMINO] IMIDAZOLE-4-CARBOXAMIDE ISOMERASE"/>
    <property type="match status" value="1"/>
</dbReference>
<evidence type="ECO:0000256" key="1">
    <source>
        <dbReference type="ARBA" id="ARBA00000901"/>
    </source>
</evidence>
<dbReference type="InterPro" id="IPR006063">
    <property type="entry name" value="HisA_bact_arch"/>
</dbReference>
<dbReference type="GO" id="GO:0000162">
    <property type="term" value="P:L-tryptophan biosynthetic process"/>
    <property type="evidence" value="ECO:0007669"/>
    <property type="project" value="TreeGrafter"/>
</dbReference>
<evidence type="ECO:0000256" key="11">
    <source>
        <dbReference type="RuleBase" id="RU003658"/>
    </source>
</evidence>
<evidence type="ECO:0000256" key="5">
    <source>
        <dbReference type="ARBA" id="ARBA00022490"/>
    </source>
</evidence>
<evidence type="ECO:0000256" key="6">
    <source>
        <dbReference type="ARBA" id="ARBA00022605"/>
    </source>
</evidence>
<dbReference type="InParanoid" id="A0A423Q109"/>
<feature type="active site" description="Proton donor" evidence="9">
    <location>
        <position position="131"/>
    </location>
</feature>
<evidence type="ECO:0000256" key="4">
    <source>
        <dbReference type="ARBA" id="ARBA00009667"/>
    </source>
</evidence>
<sequence>MLLIPAIDIKNGSCVRLRQGDMDNDVTVFDADPVAVARRWIDAGADRIHVVDLDGAKAGHPVNHRVIGEIVDAAGAIPVQVGGGIRDEAAIETYLDRGVEFVILGTRAVSEPHFVSDVGVEFPGRIIVGLDAKDGMVATDGWSKLSNHTVADLAQQYEQDGVVAIIHTDISRDGMMQGLNVEATRALAAELTIPVIASGGVTNMDDIEALLTAEDDGVAGAVIGRAIYEGTLDFTAARERVNARKQNASGA</sequence>